<sequence length="259" mass="27872">MRPLAEFDARGIHGVLTDLDDTLSTDGRLDPEAFAAMNRLREAGLRVVPVTGRSAGWCDHFVRMWPVDAVIGETGAFYMLREGGGVRTVFMPDAAALEAARTRRGPIAEAVLREVPEAALAGDQPYRLVDLAIDIAEAVPPVAPERVARIVALLRAHGMHAQPSSIHVNAWFGEFDKGRTALELLAGHFGETDEAARDRWVCVGDAPNDAPLFAAFRNSVGVANLLERADRMPVLPRWITGAPSGAGFAELAAHLLAAR</sequence>
<dbReference type="InterPro" id="IPR023214">
    <property type="entry name" value="HAD_sf"/>
</dbReference>
<dbReference type="Gene3D" id="3.90.1070.10">
    <property type="match status" value="1"/>
</dbReference>
<dbReference type="OrthoDB" id="5292903at2"/>
<dbReference type="RefSeq" id="WP_147702714.1">
    <property type="nucleotide sequence ID" value="NZ_VDUY01000001.1"/>
</dbReference>
<accession>A0A5C8P6A1</accession>
<dbReference type="GO" id="GO:0016791">
    <property type="term" value="F:phosphatase activity"/>
    <property type="evidence" value="ECO:0007669"/>
    <property type="project" value="UniProtKB-ARBA"/>
</dbReference>
<dbReference type="SUPFAM" id="SSF56784">
    <property type="entry name" value="HAD-like"/>
    <property type="match status" value="1"/>
</dbReference>
<reference evidence="1 2" key="1">
    <citation type="submission" date="2019-06" db="EMBL/GenBank/DDBJ databases">
        <title>Quisquiliibacterium sp. nov., isolated from a maize field.</title>
        <authorList>
            <person name="Lin S.-Y."/>
            <person name="Tsai C.-F."/>
            <person name="Young C.-C."/>
        </authorList>
    </citation>
    <scope>NUCLEOTIDE SEQUENCE [LARGE SCALE GENOMIC DNA]</scope>
    <source>
        <strain evidence="1 2">CC-CFT501</strain>
    </source>
</reference>
<dbReference type="Gene3D" id="3.40.50.1000">
    <property type="entry name" value="HAD superfamily/HAD-like"/>
    <property type="match status" value="1"/>
</dbReference>
<dbReference type="AlphaFoldDB" id="A0A5C8P6A1"/>
<gene>
    <name evidence="1" type="ORF">FHP08_02515</name>
</gene>
<keyword evidence="2" id="KW-1185">Reference proteome</keyword>
<dbReference type="InterPro" id="IPR036412">
    <property type="entry name" value="HAD-like_sf"/>
</dbReference>
<dbReference type="EMBL" id="VDUY01000001">
    <property type="protein sequence ID" value="TXL68574.1"/>
    <property type="molecule type" value="Genomic_DNA"/>
</dbReference>
<dbReference type="NCBIfam" id="TIGR01484">
    <property type="entry name" value="HAD-SF-IIB"/>
    <property type="match status" value="1"/>
</dbReference>
<dbReference type="Proteomes" id="UP000321548">
    <property type="component" value="Unassembled WGS sequence"/>
</dbReference>
<protein>
    <submittedName>
        <fullName evidence="1">HAD-IIB family hydrolase</fullName>
    </submittedName>
</protein>
<evidence type="ECO:0000313" key="1">
    <source>
        <dbReference type="EMBL" id="TXL68574.1"/>
    </source>
</evidence>
<name>A0A5C8P6A1_9BURK</name>
<evidence type="ECO:0000313" key="2">
    <source>
        <dbReference type="Proteomes" id="UP000321548"/>
    </source>
</evidence>
<comment type="caution">
    <text evidence="1">The sequence shown here is derived from an EMBL/GenBank/DDBJ whole genome shotgun (WGS) entry which is preliminary data.</text>
</comment>
<keyword evidence="1" id="KW-0378">Hydrolase</keyword>
<dbReference type="InterPro" id="IPR006379">
    <property type="entry name" value="HAD-SF_hydro_IIB"/>
</dbReference>
<organism evidence="1 2">
    <name type="scientific">Zeimonas arvi</name>
    <dbReference type="NCBI Taxonomy" id="2498847"/>
    <lineage>
        <taxon>Bacteria</taxon>
        <taxon>Pseudomonadati</taxon>
        <taxon>Pseudomonadota</taxon>
        <taxon>Betaproteobacteria</taxon>
        <taxon>Burkholderiales</taxon>
        <taxon>Burkholderiaceae</taxon>
        <taxon>Zeimonas</taxon>
    </lineage>
</organism>
<dbReference type="Pfam" id="PF08282">
    <property type="entry name" value="Hydrolase_3"/>
    <property type="match status" value="1"/>
</dbReference>
<proteinExistence type="predicted"/>